<evidence type="ECO:0000313" key="6">
    <source>
        <dbReference type="EMBL" id="SFM94891.1"/>
    </source>
</evidence>
<evidence type="ECO:0000313" key="7">
    <source>
        <dbReference type="Proteomes" id="UP000242869"/>
    </source>
</evidence>
<dbReference type="PROSITE" id="PS51123">
    <property type="entry name" value="OMPA_2"/>
    <property type="match status" value="1"/>
</dbReference>
<dbReference type="Pfam" id="PF00691">
    <property type="entry name" value="OmpA"/>
    <property type="match status" value="1"/>
</dbReference>
<dbReference type="PRINTS" id="PR01021">
    <property type="entry name" value="OMPADOMAIN"/>
</dbReference>
<keyword evidence="3" id="KW-0998">Cell outer membrane</keyword>
<dbReference type="EMBL" id="FOVE01000001">
    <property type="protein sequence ID" value="SFM94891.1"/>
    <property type="molecule type" value="Genomic_DNA"/>
</dbReference>
<proteinExistence type="predicted"/>
<dbReference type="SUPFAM" id="SSF103088">
    <property type="entry name" value="OmpA-like"/>
    <property type="match status" value="1"/>
</dbReference>
<dbReference type="InterPro" id="IPR050330">
    <property type="entry name" value="Bact_OuterMem_StrucFunc"/>
</dbReference>
<evidence type="ECO:0000259" key="5">
    <source>
        <dbReference type="PROSITE" id="PS51123"/>
    </source>
</evidence>
<dbReference type="Proteomes" id="UP000242869">
    <property type="component" value="Unassembled WGS sequence"/>
</dbReference>
<feature type="domain" description="OmpA-like" evidence="5">
    <location>
        <begin position="87"/>
        <end position="201"/>
    </location>
</feature>
<evidence type="ECO:0000256" key="1">
    <source>
        <dbReference type="ARBA" id="ARBA00004442"/>
    </source>
</evidence>
<dbReference type="PANTHER" id="PTHR30329:SF21">
    <property type="entry name" value="LIPOPROTEIN YIAD-RELATED"/>
    <property type="match status" value="1"/>
</dbReference>
<comment type="subcellular location">
    <subcellularLocation>
        <location evidence="1">Cell outer membrane</location>
    </subcellularLocation>
</comment>
<dbReference type="STRING" id="83765.SAMN05660284_00072"/>
<dbReference type="PANTHER" id="PTHR30329">
    <property type="entry name" value="STATOR ELEMENT OF FLAGELLAR MOTOR COMPLEX"/>
    <property type="match status" value="1"/>
</dbReference>
<dbReference type="RefSeq" id="WP_091189529.1">
    <property type="nucleotide sequence ID" value="NZ_FOVE01000001.1"/>
</dbReference>
<dbReference type="AlphaFoldDB" id="A0A1I4V173"/>
<evidence type="ECO:0000256" key="4">
    <source>
        <dbReference type="PROSITE-ProRule" id="PRU00473"/>
    </source>
</evidence>
<dbReference type="InterPro" id="IPR006665">
    <property type="entry name" value="OmpA-like"/>
</dbReference>
<evidence type="ECO:0000256" key="2">
    <source>
        <dbReference type="ARBA" id="ARBA00023136"/>
    </source>
</evidence>
<dbReference type="OrthoDB" id="8586796at2"/>
<sequence length="201" mass="21362">MNIKVNGLLVMVSILLVIAGCTPTRSVILVPDKDGKIGRAEVTTDGGKQVLTQANDMTRVKSRAAAPAAVTTADPAYIAATFSKALAVEPMPAEKFVLYFETGKTELTAESRKIIATIARASEQRKAIRVAISGHTDAAGSDQLNDRLALERAELVNDLLQQQGIKPSLISVTSHGKGNPAVPTPDGIAEPRNRRVEVIIQ</sequence>
<dbReference type="GO" id="GO:0009279">
    <property type="term" value="C:cell outer membrane"/>
    <property type="evidence" value="ECO:0007669"/>
    <property type="project" value="UniProtKB-SubCell"/>
</dbReference>
<organism evidence="6 7">
    <name type="scientific">Formivibrio citricus</name>
    <dbReference type="NCBI Taxonomy" id="83765"/>
    <lineage>
        <taxon>Bacteria</taxon>
        <taxon>Pseudomonadati</taxon>
        <taxon>Pseudomonadota</taxon>
        <taxon>Betaproteobacteria</taxon>
        <taxon>Neisseriales</taxon>
        <taxon>Chitinibacteraceae</taxon>
        <taxon>Formivibrio</taxon>
    </lineage>
</organism>
<dbReference type="PROSITE" id="PS51257">
    <property type="entry name" value="PROKAR_LIPOPROTEIN"/>
    <property type="match status" value="1"/>
</dbReference>
<keyword evidence="2 4" id="KW-0472">Membrane</keyword>
<name>A0A1I4V173_9NEIS</name>
<protein>
    <submittedName>
        <fullName evidence="6">Outer membrane protein OmpA</fullName>
    </submittedName>
</protein>
<accession>A0A1I4V173</accession>
<evidence type="ECO:0000256" key="3">
    <source>
        <dbReference type="ARBA" id="ARBA00023237"/>
    </source>
</evidence>
<keyword evidence="7" id="KW-1185">Reference proteome</keyword>
<gene>
    <name evidence="6" type="ORF">SAMN05660284_00072</name>
</gene>
<dbReference type="Gene3D" id="3.30.1330.60">
    <property type="entry name" value="OmpA-like domain"/>
    <property type="match status" value="1"/>
</dbReference>
<dbReference type="InterPro" id="IPR036737">
    <property type="entry name" value="OmpA-like_sf"/>
</dbReference>
<reference evidence="7" key="1">
    <citation type="submission" date="2016-10" db="EMBL/GenBank/DDBJ databases">
        <authorList>
            <person name="Varghese N."/>
            <person name="Submissions S."/>
        </authorList>
    </citation>
    <scope>NUCLEOTIDE SEQUENCE [LARGE SCALE GENOMIC DNA]</scope>
    <source>
        <strain evidence="7">DSM 6150</strain>
    </source>
</reference>
<dbReference type="CDD" id="cd07185">
    <property type="entry name" value="OmpA_C-like"/>
    <property type="match status" value="1"/>
</dbReference>
<dbReference type="InterPro" id="IPR006664">
    <property type="entry name" value="OMP_bac"/>
</dbReference>